<comment type="caution">
    <text evidence="1">The sequence shown here is derived from an EMBL/GenBank/DDBJ whole genome shotgun (WGS) entry which is preliminary data.</text>
</comment>
<evidence type="ECO:0000313" key="2">
    <source>
        <dbReference type="Proteomes" id="UP001169063"/>
    </source>
</evidence>
<evidence type="ECO:0000313" key="1">
    <source>
        <dbReference type="EMBL" id="MDO1560469.1"/>
    </source>
</evidence>
<sequence length="89" mass="9533">MFISPLKESAVLPSGPDPVATPGSPRIESLSARALHARLLSNAAARRLRALEREAAERLEDARYWKSACPVALAKAAALRETDAFPALP</sequence>
<dbReference type="RefSeq" id="WP_302110900.1">
    <property type="nucleotide sequence ID" value="NZ_JAUKTR010000006.1"/>
</dbReference>
<protein>
    <submittedName>
        <fullName evidence="1">Uncharacterized protein</fullName>
    </submittedName>
</protein>
<name>A0ABT8SPP0_9CAUL</name>
<proteinExistence type="predicted"/>
<dbReference type="Proteomes" id="UP001169063">
    <property type="component" value="Unassembled WGS sequence"/>
</dbReference>
<reference evidence="1" key="1">
    <citation type="submission" date="2023-07" db="EMBL/GenBank/DDBJ databases">
        <title>Brevundimonas soil sp. nov., isolated from the soil of chemical plant.</title>
        <authorList>
            <person name="Wu N."/>
        </authorList>
    </citation>
    <scope>NUCLEOTIDE SEQUENCE</scope>
    <source>
        <strain evidence="1">XZ-24</strain>
    </source>
</reference>
<accession>A0ABT8SPP0</accession>
<dbReference type="EMBL" id="JAUKTR010000006">
    <property type="protein sequence ID" value="MDO1560469.1"/>
    <property type="molecule type" value="Genomic_DNA"/>
</dbReference>
<gene>
    <name evidence="1" type="ORF">Q0812_13625</name>
</gene>
<organism evidence="1 2">
    <name type="scientific">Peiella sedimenti</name>
    <dbReference type="NCBI Taxonomy" id="3061083"/>
    <lineage>
        <taxon>Bacteria</taxon>
        <taxon>Pseudomonadati</taxon>
        <taxon>Pseudomonadota</taxon>
        <taxon>Alphaproteobacteria</taxon>
        <taxon>Caulobacterales</taxon>
        <taxon>Caulobacteraceae</taxon>
        <taxon>Peiella</taxon>
    </lineage>
</organism>
<keyword evidence="2" id="KW-1185">Reference proteome</keyword>